<dbReference type="Proteomes" id="UP000451354">
    <property type="component" value="Plasmid pCPRO01"/>
</dbReference>
<accession>A0A6M5UMK7</accession>
<dbReference type="PROSITE" id="PS51257">
    <property type="entry name" value="PROKAR_LIPOPROTEIN"/>
    <property type="match status" value="1"/>
</dbReference>
<dbReference type="OrthoDB" id="10016426at2"/>
<reference evidence="1 2" key="1">
    <citation type="journal article" date="2022" name="Int. J. Syst. Evol. Microbiol.">
        <title>Cellulosimicrobium protaetiae sp. nov., isolated from the gut of the larva of Protaetia brevitarsis seulensis.</title>
        <authorList>
            <person name="Le Han H."/>
            <person name="Nguyen T.T.H."/>
            <person name="Li Z."/>
            <person name="Shin N.R."/>
            <person name="Kim S.G."/>
        </authorList>
    </citation>
    <scope>NUCLEOTIDE SEQUENCE [LARGE SCALE GENOMIC DNA]</scope>
    <source>
        <strain evidence="1 2">BI34</strain>
    </source>
</reference>
<name>A0A6M5UMK7_9MICO</name>
<dbReference type="EMBL" id="CP052758">
    <property type="protein sequence ID" value="QJW38692.1"/>
    <property type="molecule type" value="Genomic_DNA"/>
</dbReference>
<proteinExistence type="predicted"/>
<organism evidence="1 2">
    <name type="scientific">Cellulosimicrobium protaetiae</name>
    <dbReference type="NCBI Taxonomy" id="2587808"/>
    <lineage>
        <taxon>Bacteria</taxon>
        <taxon>Bacillati</taxon>
        <taxon>Actinomycetota</taxon>
        <taxon>Actinomycetes</taxon>
        <taxon>Micrococcales</taxon>
        <taxon>Promicromonosporaceae</taxon>
        <taxon>Cellulosimicrobium</taxon>
    </lineage>
</organism>
<evidence type="ECO:0000313" key="1">
    <source>
        <dbReference type="EMBL" id="QJW38692.1"/>
    </source>
</evidence>
<sequence length="157" mass="15934">MSRAEDGRSARAHVVAATLGALALTILGGCGANEAPAAQSPSDPACTQASGEQVDQITATFIAPVDVVAAYSVTSTEHDDLVFVTVGTDGFPDEVSHKSGEFAGPTYAYSAGELLAASGQASRYSPDLPSLSDSGDRSVVYDDAASDSFNCVRDALG</sequence>
<geneLocation type="plasmid" evidence="1 2">
    <name>pCPRO01</name>
</geneLocation>
<keyword evidence="2" id="KW-1185">Reference proteome</keyword>
<dbReference type="KEGG" id="cprt:FIC82_020095"/>
<gene>
    <name evidence="1" type="ORF">FIC82_020095</name>
</gene>
<evidence type="ECO:0000313" key="2">
    <source>
        <dbReference type="Proteomes" id="UP000451354"/>
    </source>
</evidence>
<evidence type="ECO:0008006" key="3">
    <source>
        <dbReference type="Google" id="ProtNLM"/>
    </source>
</evidence>
<keyword evidence="1" id="KW-0614">Plasmid</keyword>
<protein>
    <recommendedName>
        <fullName evidence="3">Lipoprotein</fullName>
    </recommendedName>
</protein>
<dbReference type="AlphaFoldDB" id="A0A6M5UMK7"/>
<dbReference type="RefSeq" id="WP_154800638.1">
    <property type="nucleotide sequence ID" value="NZ_CP052758.1"/>
</dbReference>